<dbReference type="Gene3D" id="3.30.565.10">
    <property type="entry name" value="Histidine kinase-like ATPase, C-terminal domain"/>
    <property type="match status" value="1"/>
</dbReference>
<dbReference type="RefSeq" id="WP_175347546.1">
    <property type="nucleotide sequence ID" value="NZ_JABMCI010000063.1"/>
</dbReference>
<evidence type="ECO:0000256" key="1">
    <source>
        <dbReference type="ARBA" id="ARBA00022527"/>
    </source>
</evidence>
<dbReference type="EMBL" id="JABMCI010000063">
    <property type="protein sequence ID" value="NUU17581.1"/>
    <property type="molecule type" value="Genomic_DNA"/>
</dbReference>
<dbReference type="InterPro" id="IPR036890">
    <property type="entry name" value="HATPase_C_sf"/>
</dbReference>
<feature type="domain" description="Histidine kinase/HSP90-like ATPase" evidence="2">
    <location>
        <begin position="6"/>
        <end position="119"/>
    </location>
</feature>
<proteinExistence type="predicted"/>
<dbReference type="CDD" id="cd16936">
    <property type="entry name" value="HATPase_RsbW-like"/>
    <property type="match status" value="1"/>
</dbReference>
<evidence type="ECO:0000259" key="2">
    <source>
        <dbReference type="Pfam" id="PF13581"/>
    </source>
</evidence>
<dbReference type="Proteomes" id="UP000565724">
    <property type="component" value="Unassembled WGS sequence"/>
</dbReference>
<protein>
    <submittedName>
        <fullName evidence="3">ATP-binding protein</fullName>
    </submittedName>
</protein>
<keyword evidence="3" id="KW-0547">Nucleotide-binding</keyword>
<keyword evidence="4" id="KW-1185">Reference proteome</keyword>
<dbReference type="PANTHER" id="PTHR35526">
    <property type="entry name" value="ANTI-SIGMA-F FACTOR RSBW-RELATED"/>
    <property type="match status" value="1"/>
</dbReference>
<dbReference type="GO" id="GO:0005524">
    <property type="term" value="F:ATP binding"/>
    <property type="evidence" value="ECO:0007669"/>
    <property type="project" value="UniProtKB-KW"/>
</dbReference>
<gene>
    <name evidence="3" type="ORF">HP550_09990</name>
</gene>
<keyword evidence="1" id="KW-0418">Kinase</keyword>
<dbReference type="Pfam" id="PF13581">
    <property type="entry name" value="HATPase_c_2"/>
    <property type="match status" value="1"/>
</dbReference>
<dbReference type="PANTHER" id="PTHR35526:SF3">
    <property type="entry name" value="ANTI-SIGMA-F FACTOR RSBW"/>
    <property type="match status" value="1"/>
</dbReference>
<organism evidence="3 4">
    <name type="scientific">Cellulomonas humilata</name>
    <dbReference type="NCBI Taxonomy" id="144055"/>
    <lineage>
        <taxon>Bacteria</taxon>
        <taxon>Bacillati</taxon>
        <taxon>Actinomycetota</taxon>
        <taxon>Actinomycetes</taxon>
        <taxon>Micrococcales</taxon>
        <taxon>Cellulomonadaceae</taxon>
        <taxon>Cellulomonas</taxon>
    </lineage>
</organism>
<evidence type="ECO:0000313" key="3">
    <source>
        <dbReference type="EMBL" id="NUU17581.1"/>
    </source>
</evidence>
<sequence length="123" mass="13194">MALHLAARRSSISTGRDWIATEARLGGLDAVRAPLLKLLSSELITNAVMHGPALGEVTIRVRDVDGQIRVEVDDESPSPPQLRAVDPAAVGGHGMRLVDAYATRWGCDLRGADGKTVWFDVPI</sequence>
<comment type="caution">
    <text evidence="3">The sequence shown here is derived from an EMBL/GenBank/DDBJ whole genome shotgun (WGS) entry which is preliminary data.</text>
</comment>
<dbReference type="AlphaFoldDB" id="A0A7Y6A0S8"/>
<dbReference type="InterPro" id="IPR050267">
    <property type="entry name" value="Anti-sigma-factor_SerPK"/>
</dbReference>
<keyword evidence="1" id="KW-0723">Serine/threonine-protein kinase</keyword>
<dbReference type="SUPFAM" id="SSF55874">
    <property type="entry name" value="ATPase domain of HSP90 chaperone/DNA topoisomerase II/histidine kinase"/>
    <property type="match status" value="1"/>
</dbReference>
<evidence type="ECO:0000313" key="4">
    <source>
        <dbReference type="Proteomes" id="UP000565724"/>
    </source>
</evidence>
<accession>A0A7Y6A0S8</accession>
<keyword evidence="3" id="KW-0067">ATP-binding</keyword>
<keyword evidence="1" id="KW-0808">Transferase</keyword>
<dbReference type="GO" id="GO:0004674">
    <property type="term" value="F:protein serine/threonine kinase activity"/>
    <property type="evidence" value="ECO:0007669"/>
    <property type="project" value="UniProtKB-KW"/>
</dbReference>
<name>A0A7Y6A0S8_9CELL</name>
<dbReference type="InterPro" id="IPR003594">
    <property type="entry name" value="HATPase_dom"/>
</dbReference>
<reference evidence="3 4" key="1">
    <citation type="submission" date="2020-05" db="EMBL/GenBank/DDBJ databases">
        <title>Genome Sequencing of Type Strains.</title>
        <authorList>
            <person name="Lemaire J.F."/>
            <person name="Inderbitzin P."/>
            <person name="Gregorio O.A."/>
            <person name="Collins S.B."/>
            <person name="Wespe N."/>
            <person name="Knight-Connoni V."/>
        </authorList>
    </citation>
    <scope>NUCLEOTIDE SEQUENCE [LARGE SCALE GENOMIC DNA]</scope>
    <source>
        <strain evidence="3 4">ATCC 25174</strain>
    </source>
</reference>